<keyword evidence="3" id="KW-1185">Reference proteome</keyword>
<organism evidence="2 3">
    <name type="scientific">Streptomyces xanthochromogenes</name>
    <dbReference type="NCBI Taxonomy" id="67384"/>
    <lineage>
        <taxon>Bacteria</taxon>
        <taxon>Bacillati</taxon>
        <taxon>Actinomycetota</taxon>
        <taxon>Actinomycetes</taxon>
        <taxon>Kitasatosporales</taxon>
        <taxon>Streptomycetaceae</taxon>
        <taxon>Streptomyces</taxon>
    </lineage>
</organism>
<accession>A0ABQ2ZUX1</accession>
<dbReference type="EMBL" id="BMUU01000002">
    <property type="protein sequence ID" value="GGY25455.1"/>
    <property type="molecule type" value="Genomic_DNA"/>
</dbReference>
<feature type="region of interest" description="Disordered" evidence="1">
    <location>
        <begin position="1"/>
        <end position="87"/>
    </location>
</feature>
<evidence type="ECO:0000313" key="2">
    <source>
        <dbReference type="EMBL" id="GGY25455.1"/>
    </source>
</evidence>
<feature type="compositionally biased region" description="Basic and acidic residues" evidence="1">
    <location>
        <begin position="1"/>
        <end position="11"/>
    </location>
</feature>
<feature type="compositionally biased region" description="Basic and acidic residues" evidence="1">
    <location>
        <begin position="18"/>
        <end position="28"/>
    </location>
</feature>
<proteinExistence type="predicted"/>
<sequence length="87" mass="9459">MMRACQDRREIGGTPVRVRGDAMADRNTPRHGAVSDPQSRQFKTPGDGDIDSLETGKFFPKTERGVADSDVPDEESSNVPPSDGRIS</sequence>
<evidence type="ECO:0000256" key="1">
    <source>
        <dbReference type="SAM" id="MobiDB-lite"/>
    </source>
</evidence>
<reference evidence="3" key="1">
    <citation type="journal article" date="2019" name="Int. J. Syst. Evol. Microbiol.">
        <title>The Global Catalogue of Microorganisms (GCM) 10K type strain sequencing project: providing services to taxonomists for standard genome sequencing and annotation.</title>
        <authorList>
            <consortium name="The Broad Institute Genomics Platform"/>
            <consortium name="The Broad Institute Genome Sequencing Center for Infectious Disease"/>
            <person name="Wu L."/>
            <person name="Ma J."/>
        </authorList>
    </citation>
    <scope>NUCLEOTIDE SEQUENCE [LARGE SCALE GENOMIC DNA]</scope>
    <source>
        <strain evidence="3">JCM 4594</strain>
    </source>
</reference>
<comment type="caution">
    <text evidence="2">The sequence shown here is derived from an EMBL/GenBank/DDBJ whole genome shotgun (WGS) entry which is preliminary data.</text>
</comment>
<dbReference type="Proteomes" id="UP000600946">
    <property type="component" value="Unassembled WGS sequence"/>
</dbReference>
<name>A0ABQ2ZUX1_9ACTN</name>
<evidence type="ECO:0000313" key="3">
    <source>
        <dbReference type="Proteomes" id="UP000600946"/>
    </source>
</evidence>
<gene>
    <name evidence="2" type="ORF">GCM10010326_19120</name>
</gene>
<protein>
    <submittedName>
        <fullName evidence="2">Uncharacterized protein</fullName>
    </submittedName>
</protein>